<accession>C6C6C5</accession>
<dbReference type="SMART" id="SM00327">
    <property type="entry name" value="VWA"/>
    <property type="match status" value="1"/>
</dbReference>
<dbReference type="NCBIfam" id="NF008230">
    <property type="entry name" value="PRK10997.1"/>
    <property type="match status" value="1"/>
</dbReference>
<reference evidence="5" key="1">
    <citation type="submission" date="2009-06" db="EMBL/GenBank/DDBJ databases">
        <title>Complete sequence of Dickeya dadantii Ech703.</title>
        <authorList>
            <consortium name="US DOE Joint Genome Institute"/>
            <person name="Lucas S."/>
            <person name="Copeland A."/>
            <person name="Lapidus A."/>
            <person name="Glavina del Rio T."/>
            <person name="Dalin E."/>
            <person name="Tice H."/>
            <person name="Bruce D."/>
            <person name="Goodwin L."/>
            <person name="Pitluck S."/>
            <person name="Chertkov O."/>
            <person name="Brettin T."/>
            <person name="Detter J.C."/>
            <person name="Han C."/>
            <person name="Larimer F."/>
            <person name="Land M."/>
            <person name="Hauser L."/>
            <person name="Kyrpides N."/>
            <person name="Mikhailova N."/>
            <person name="Balakrishnan V."/>
            <person name="Glasner J."/>
            <person name="Perna N.T."/>
        </authorList>
    </citation>
    <scope>NUCLEOTIDE SEQUENCE [LARGE SCALE GENOMIC DNA]</scope>
    <source>
        <strain evidence="5">Ech703</strain>
    </source>
</reference>
<evidence type="ECO:0000256" key="3">
    <source>
        <dbReference type="HAMAP-Rule" id="MF_01626"/>
    </source>
</evidence>
<feature type="domain" description="VWFA" evidence="4">
    <location>
        <begin position="326"/>
        <end position="493"/>
    </location>
</feature>
<dbReference type="Proteomes" id="UP000002734">
    <property type="component" value="Chromosome"/>
</dbReference>
<dbReference type="SUPFAM" id="SSF53300">
    <property type="entry name" value="vWA-like"/>
    <property type="match status" value="1"/>
</dbReference>
<dbReference type="InterPro" id="IPR036465">
    <property type="entry name" value="vWFA_dom_sf"/>
</dbReference>
<comment type="subunit">
    <text evidence="3">Homodimer. Interacts with RavA.</text>
</comment>
<evidence type="ECO:0000313" key="6">
    <source>
        <dbReference type="Proteomes" id="UP000002734"/>
    </source>
</evidence>
<evidence type="ECO:0000259" key="4">
    <source>
        <dbReference type="SMART" id="SM00327"/>
    </source>
</evidence>
<proteinExistence type="inferred from homology"/>
<comment type="similarity">
    <text evidence="3">Belongs to the ViaA family.</text>
</comment>
<dbReference type="GO" id="GO:0005829">
    <property type="term" value="C:cytosol"/>
    <property type="evidence" value="ECO:0007669"/>
    <property type="project" value="TreeGrafter"/>
</dbReference>
<dbReference type="RefSeq" id="WP_015855626.1">
    <property type="nucleotide sequence ID" value="NC_012880.1"/>
</dbReference>
<dbReference type="Gene3D" id="3.40.50.410">
    <property type="entry name" value="von Willebrand factor, type A domain"/>
    <property type="match status" value="1"/>
</dbReference>
<evidence type="ECO:0000256" key="2">
    <source>
        <dbReference type="ARBA" id="ARBA00023186"/>
    </source>
</evidence>
<dbReference type="HOGENOM" id="CLU_022130_0_0_6"/>
<dbReference type="KEGG" id="dda:Dd703_3981"/>
<dbReference type="CDD" id="cd01462">
    <property type="entry name" value="VWA_YIEM_type"/>
    <property type="match status" value="1"/>
</dbReference>
<dbReference type="InterPro" id="IPR002035">
    <property type="entry name" value="VWF_A"/>
</dbReference>
<dbReference type="AlphaFoldDB" id="C6C6C5"/>
<sequence>MLTLESLEMLLSIDENDLLDDLIVTMMATPQLVMFFDKYPRLKTSVIKDLSAWKENLKLRLRDTQTPPELEKEFTCYQQTQFSGEGTFQSNLPGVISTLRSVDSPFLPQAETILKPLNASASAVLSITGGLHSLFMQRWRMSLTLQTMNLHQQIVEQERELLLDEIQQRLTISGALEPVLAENDTAAGRLWDLTAGKRVSQPFEMLCDVAEFLKQQPQLQRLAERLGRSRETKSAPAHEAPVESLRVMVREPAAMPEQVSGVHQSDDILRLIPTELSTLGIAELEYEFYRRLSEHRLMTYRLQGDNWREKTLERPVVHQRNEQQPRGPFIVCVDTSGSMGGFNERCAKAFCLALMRIALAENRRCYIILFSTGIVSYELTSPNGLDEATRFLSQTFRGGTDLASCLSALMKALDTQTWHDADAVVISDFIAQRLPEPLIGEMKRRQQQSQHRFHAVAMSDHGKPGILRIFDHIWRFDTGLKSRLLRRFQHENA</sequence>
<keyword evidence="6" id="KW-1185">Reference proteome</keyword>
<comment type="subcellular location">
    <subcellularLocation>
        <location evidence="3">Cytoplasm</location>
    </subcellularLocation>
</comment>
<dbReference type="InterPro" id="IPR008912">
    <property type="entry name" value="Uncharacterised_CoxE"/>
</dbReference>
<dbReference type="PANTHER" id="PTHR36846:SF1">
    <property type="entry name" value="PROTEIN VIAA"/>
    <property type="match status" value="1"/>
</dbReference>
<organism evidence="5 6">
    <name type="scientific">Musicola paradisiaca (strain Ech703)</name>
    <name type="common">Dickeya paradisiaca</name>
    <name type="synonym">Dickeya dadantii</name>
    <dbReference type="NCBI Taxonomy" id="579405"/>
    <lineage>
        <taxon>Bacteria</taxon>
        <taxon>Pseudomonadati</taxon>
        <taxon>Pseudomonadota</taxon>
        <taxon>Gammaproteobacteria</taxon>
        <taxon>Enterobacterales</taxon>
        <taxon>Pectobacteriaceae</taxon>
        <taxon>Musicola</taxon>
    </lineage>
</organism>
<dbReference type="EMBL" id="CP001654">
    <property type="protein sequence ID" value="ACS87734.1"/>
    <property type="molecule type" value="Genomic_DNA"/>
</dbReference>
<dbReference type="HAMAP" id="MF_01626">
    <property type="entry name" value="ViaA"/>
    <property type="match status" value="1"/>
</dbReference>
<dbReference type="eggNOG" id="COG2425">
    <property type="taxonomic scope" value="Bacteria"/>
</dbReference>
<protein>
    <recommendedName>
        <fullName evidence="3">Regulatory protein ViaA</fullName>
    </recommendedName>
    <alternativeName>
        <fullName evidence="3">VWA interacting with AAA+ ATPase</fullName>
    </alternativeName>
</protein>
<dbReference type="InterPro" id="IPR023481">
    <property type="entry name" value="Uncharacterised_ViaA"/>
</dbReference>
<name>C6C6C5_MUSP7</name>
<gene>
    <name evidence="3" type="primary">viaA</name>
    <name evidence="5" type="ordered locus">Dd703_3981</name>
</gene>
<dbReference type="PANTHER" id="PTHR36846">
    <property type="entry name" value="PROTEIN VIAA"/>
    <property type="match status" value="1"/>
</dbReference>
<dbReference type="Pfam" id="PF05762">
    <property type="entry name" value="VWA_CoxE"/>
    <property type="match status" value="1"/>
</dbReference>
<evidence type="ECO:0000256" key="1">
    <source>
        <dbReference type="ARBA" id="ARBA00022490"/>
    </source>
</evidence>
<evidence type="ECO:0000313" key="5">
    <source>
        <dbReference type="EMBL" id="ACS87734.1"/>
    </source>
</evidence>
<keyword evidence="1 3" id="KW-0963">Cytoplasm</keyword>
<comment type="function">
    <text evidence="3">Component of the RavA-ViaA chaperone complex, which may act on the membrane to optimize the function of some of the respiratory chains. ViaA stimulates the ATPase activity of RavA.</text>
</comment>
<dbReference type="STRING" id="579405.Dd703_3981"/>
<keyword evidence="2 3" id="KW-0143">Chaperone</keyword>